<proteinExistence type="predicted"/>
<dbReference type="SUPFAM" id="SSF52058">
    <property type="entry name" value="L domain-like"/>
    <property type="match status" value="1"/>
</dbReference>
<dbReference type="PANTHER" id="PTHR46844">
    <property type="entry name" value="SLR5058 PROTEIN"/>
    <property type="match status" value="1"/>
</dbReference>
<protein>
    <submittedName>
        <fullName evidence="5">NACHT domain-containing protein</fullName>
    </submittedName>
</protein>
<dbReference type="SUPFAM" id="SSF52540">
    <property type="entry name" value="P-loop containing nucleoside triphosphate hydrolases"/>
    <property type="match status" value="1"/>
</dbReference>
<dbReference type="InterPro" id="IPR027417">
    <property type="entry name" value="P-loop_NTPase"/>
</dbReference>
<sequence>MSAEVAAINLGRVVATRAAGLWLGPRRRDQEARSAMADLVRLRVPGLRAQRGVERQFEQIADAVAGRLEPLLAHEFRDLTAAGRQAALDAVTDAFARADLSDEAVIGSDADPAELARRIRRTAPVPPGLDEPTARFHDLLFSECCDCYVRILRRLPVFTERAVTELLGRTTSLGADVTLVLERLPVRSLYAPRGTGQDDAFRREYLELISRSLDEVELFSFASERAPRAKLSVAYVSLRATGDDGPRPARPGPPLRTGVGAWADGEDDSPGVRVETALRNTARVLLRGEAGSGKTTLLQWLAVTAARGAFGGELADWNGRVPVLVKLRRYAGRELPLPEALLDSVAGPLTGHMPTAWLDRELAAGRVLLLVDGVDELLAGERRAVRDWLRGLLHAYPDNQVVVTSRPAAARADWLRAEGFTALHLDRMRPPDLAAFIRQWHEAVREQGDQLPCAAEQLPHYERSLLTSLQDRPHLQSLATSPLLAALLCALHLNRRRQLPRNRMELYRIALEILVQRRDADRLVPSALDVPLSLTDKICVLQDLAWRLSDNNRSEIAWEQAATHVAAKTAAMRHLDGVDGQVLLDHLVARSGVLRSPAEGRVDFLHRTFQEYLAAAEIAAEDRMGNLIERAHLDLWRETVVMSAGHANRSQREELIGGILARASAEPRRARGLRLVAVSCLETMTTVPEGVAGQLEEVLGMLVPPRRRTDPEALAGVGLAALRKLPESLTGLSNRAAVAVVRTAAVIGGDEALERLAQYAGEGFEVVRPELATVWEYFDPHDYARRVLAQLPLARTWLSLTHPTQWPALLELPQTRRVAIQYAFKDGLTATDALGELDLLWLPNLRDTDDLSPLRHRPGLSSLSLWGNVPLHDAEPLRELSTLDTLQLQNWPSLPPLEAIPLDDRLQGLGLGRLASDTDLGRLNDLKRLYFLLLQGNGAPHGLTGLGSMKRLLTLHLHGYDLSEWLCRQERFPPKLITLGLQNCVLPRDLGVFGTADQLRSLSLSNCRTPDHRPLALHTLARTPTQSKLTVKITGSTPYSAPASPIPGVRIKRR</sequence>
<feature type="domain" description="NACHT" evidence="4">
    <location>
        <begin position="282"/>
        <end position="620"/>
    </location>
</feature>
<evidence type="ECO:0000256" key="3">
    <source>
        <dbReference type="SAM" id="MobiDB-lite"/>
    </source>
</evidence>
<name>A0AAU2GZG1_9ACTN</name>
<gene>
    <name evidence="5" type="ORF">OHV25_11305</name>
</gene>
<reference evidence="5" key="1">
    <citation type="submission" date="2022-10" db="EMBL/GenBank/DDBJ databases">
        <title>The complete genomes of actinobacterial strains from the NBC collection.</title>
        <authorList>
            <person name="Joergensen T.S."/>
            <person name="Alvarez Arevalo M."/>
            <person name="Sterndorff E.B."/>
            <person name="Faurdal D."/>
            <person name="Vuksanovic O."/>
            <person name="Mourched A.-S."/>
            <person name="Charusanti P."/>
            <person name="Shaw S."/>
            <person name="Blin K."/>
            <person name="Weber T."/>
        </authorList>
    </citation>
    <scope>NUCLEOTIDE SEQUENCE</scope>
    <source>
        <strain evidence="5">NBC_00060</strain>
    </source>
</reference>
<dbReference type="InterPro" id="IPR007111">
    <property type="entry name" value="NACHT_NTPase"/>
</dbReference>
<dbReference type="GO" id="GO:0005524">
    <property type="term" value="F:ATP binding"/>
    <property type="evidence" value="ECO:0007669"/>
    <property type="project" value="UniProtKB-KW"/>
</dbReference>
<dbReference type="AlphaFoldDB" id="A0AAU2GZG1"/>
<dbReference type="EMBL" id="CP108253">
    <property type="protein sequence ID" value="WTU40120.1"/>
    <property type="molecule type" value="Genomic_DNA"/>
</dbReference>
<evidence type="ECO:0000256" key="1">
    <source>
        <dbReference type="ARBA" id="ARBA00022741"/>
    </source>
</evidence>
<dbReference type="PANTHER" id="PTHR46844:SF1">
    <property type="entry name" value="SLR5058 PROTEIN"/>
    <property type="match status" value="1"/>
</dbReference>
<evidence type="ECO:0000259" key="4">
    <source>
        <dbReference type="PROSITE" id="PS50837"/>
    </source>
</evidence>
<keyword evidence="1" id="KW-0547">Nucleotide-binding</keyword>
<dbReference type="PROSITE" id="PS50837">
    <property type="entry name" value="NACHT"/>
    <property type="match status" value="1"/>
</dbReference>
<evidence type="ECO:0000256" key="2">
    <source>
        <dbReference type="ARBA" id="ARBA00022840"/>
    </source>
</evidence>
<dbReference type="InterPro" id="IPR032675">
    <property type="entry name" value="LRR_dom_sf"/>
</dbReference>
<dbReference type="Gene3D" id="3.80.10.10">
    <property type="entry name" value="Ribonuclease Inhibitor"/>
    <property type="match status" value="1"/>
</dbReference>
<accession>A0AAU2GZG1</accession>
<evidence type="ECO:0000313" key="5">
    <source>
        <dbReference type="EMBL" id="WTU40120.1"/>
    </source>
</evidence>
<dbReference type="Pfam" id="PF22733">
    <property type="entry name" value="NNH1"/>
    <property type="match status" value="1"/>
</dbReference>
<dbReference type="Pfam" id="PF05729">
    <property type="entry name" value="NACHT"/>
    <property type="match status" value="1"/>
</dbReference>
<dbReference type="InterPro" id="IPR054547">
    <property type="entry name" value="NNH1"/>
</dbReference>
<keyword evidence="2" id="KW-0067">ATP-binding</keyword>
<dbReference type="Gene3D" id="3.40.50.300">
    <property type="entry name" value="P-loop containing nucleotide triphosphate hydrolases"/>
    <property type="match status" value="1"/>
</dbReference>
<feature type="region of interest" description="Disordered" evidence="3">
    <location>
        <begin position="242"/>
        <end position="266"/>
    </location>
</feature>
<organism evidence="5">
    <name type="scientific">Streptomyces sp. NBC_00060</name>
    <dbReference type="NCBI Taxonomy" id="2975636"/>
    <lineage>
        <taxon>Bacteria</taxon>
        <taxon>Bacillati</taxon>
        <taxon>Actinomycetota</taxon>
        <taxon>Actinomycetes</taxon>
        <taxon>Kitasatosporales</taxon>
        <taxon>Streptomycetaceae</taxon>
        <taxon>Streptomyces</taxon>
    </lineage>
</organism>